<evidence type="ECO:0000256" key="3">
    <source>
        <dbReference type="ARBA" id="ARBA00022490"/>
    </source>
</evidence>
<keyword evidence="7" id="KW-1185">Reference proteome</keyword>
<dbReference type="InterPro" id="IPR023064">
    <property type="entry name" value="D-ribose_pyranase"/>
</dbReference>
<name>A0ABW3Z1W9_MYCRA</name>
<evidence type="ECO:0000313" key="7">
    <source>
        <dbReference type="Proteomes" id="UP001597173"/>
    </source>
</evidence>
<dbReference type="PANTHER" id="PTHR37831:SF1">
    <property type="entry name" value="D-RIBOSE PYRANASE"/>
    <property type="match status" value="1"/>
</dbReference>
<accession>A0ABW3Z1W9</accession>
<evidence type="ECO:0000256" key="5">
    <source>
        <dbReference type="ARBA" id="ARBA00023277"/>
    </source>
</evidence>
<evidence type="ECO:0000256" key="1">
    <source>
        <dbReference type="ARBA" id="ARBA00000223"/>
    </source>
</evidence>
<comment type="caution">
    <text evidence="6">The sequence shown here is derived from an EMBL/GenBank/DDBJ whole genome shotgun (WGS) entry which is preliminary data.</text>
</comment>
<sequence>MRHGALLNGPLTALIGDLGHSDKIMIVDAGWPIPKDLRYDICLTHGVPRLTDVFSVIAEELSIEKVIIDSEMQNHGPEVYSEVHRIIAGAAAASGESIEVENEPHVTFKEHAKSVKGIIRTGECIPYCNLVIVAGLAFSPAPRRSPR</sequence>
<dbReference type="EC" id="5.4.99.62" evidence="2"/>
<dbReference type="GO" id="GO:0062193">
    <property type="term" value="F:D-ribose pyranase activity"/>
    <property type="evidence" value="ECO:0007669"/>
    <property type="project" value="UniProtKB-EC"/>
</dbReference>
<dbReference type="EMBL" id="JBHTNF010000019">
    <property type="protein sequence ID" value="MFD1330169.1"/>
    <property type="molecule type" value="Genomic_DNA"/>
</dbReference>
<dbReference type="InterPro" id="IPR007721">
    <property type="entry name" value="RbsD_FucU"/>
</dbReference>
<proteinExistence type="predicted"/>
<dbReference type="PANTHER" id="PTHR37831">
    <property type="entry name" value="D-RIBOSE PYRANASE"/>
    <property type="match status" value="1"/>
</dbReference>
<keyword evidence="5" id="KW-0119">Carbohydrate metabolism</keyword>
<protein>
    <recommendedName>
        <fullName evidence="2">D-ribose pyranase</fullName>
        <ecNumber evidence="2">5.4.99.62</ecNumber>
    </recommendedName>
</protein>
<dbReference type="Pfam" id="PF05025">
    <property type="entry name" value="RbsD_FucU"/>
    <property type="match status" value="1"/>
</dbReference>
<comment type="catalytic activity">
    <reaction evidence="1">
        <text>beta-D-ribopyranose = beta-D-ribofuranose</text>
        <dbReference type="Rhea" id="RHEA:25432"/>
        <dbReference type="ChEBI" id="CHEBI:27476"/>
        <dbReference type="ChEBI" id="CHEBI:47002"/>
        <dbReference type="EC" id="5.4.99.62"/>
    </reaction>
</comment>
<dbReference type="InterPro" id="IPR023750">
    <property type="entry name" value="RbsD-like_sf"/>
</dbReference>
<dbReference type="RefSeq" id="WP_374841035.1">
    <property type="nucleotide sequence ID" value="NZ_JBHEEW010000018.1"/>
</dbReference>
<dbReference type="Gene3D" id="3.40.1650.10">
    <property type="entry name" value="RbsD-like domain"/>
    <property type="match status" value="1"/>
</dbReference>
<dbReference type="NCBIfam" id="NF008761">
    <property type="entry name" value="PRK11797.1"/>
    <property type="match status" value="1"/>
</dbReference>
<keyword evidence="3" id="KW-0963">Cytoplasm</keyword>
<evidence type="ECO:0000256" key="2">
    <source>
        <dbReference type="ARBA" id="ARBA00012862"/>
    </source>
</evidence>
<dbReference type="Proteomes" id="UP001597173">
    <property type="component" value="Unassembled WGS sequence"/>
</dbReference>
<dbReference type="SUPFAM" id="SSF102546">
    <property type="entry name" value="RbsD-like"/>
    <property type="match status" value="1"/>
</dbReference>
<gene>
    <name evidence="6" type="primary">rbsD</name>
    <name evidence="6" type="ORF">ACFQ33_19970</name>
</gene>
<reference evidence="7" key="1">
    <citation type="journal article" date="2019" name="Int. J. Syst. Evol. Microbiol.">
        <title>The Global Catalogue of Microorganisms (GCM) 10K type strain sequencing project: providing services to taxonomists for standard genome sequencing and annotation.</title>
        <authorList>
            <consortium name="The Broad Institute Genomics Platform"/>
            <consortium name="The Broad Institute Genome Sequencing Center for Infectious Disease"/>
            <person name="Wu L."/>
            <person name="Ma J."/>
        </authorList>
    </citation>
    <scope>NUCLEOTIDE SEQUENCE [LARGE SCALE GENOMIC DNA]</scope>
    <source>
        <strain evidence="7">CCUG 55609</strain>
    </source>
</reference>
<organism evidence="6 7">
    <name type="scientific">Mycoplana ramosa</name>
    <name type="common">Mycoplana bullata</name>
    <dbReference type="NCBI Taxonomy" id="40837"/>
    <lineage>
        <taxon>Bacteria</taxon>
        <taxon>Pseudomonadati</taxon>
        <taxon>Pseudomonadota</taxon>
        <taxon>Alphaproteobacteria</taxon>
        <taxon>Hyphomicrobiales</taxon>
        <taxon>Rhizobiaceae</taxon>
        <taxon>Mycoplana</taxon>
    </lineage>
</organism>
<evidence type="ECO:0000256" key="4">
    <source>
        <dbReference type="ARBA" id="ARBA00023235"/>
    </source>
</evidence>
<evidence type="ECO:0000313" key="6">
    <source>
        <dbReference type="EMBL" id="MFD1330169.1"/>
    </source>
</evidence>
<keyword evidence="4 6" id="KW-0413">Isomerase</keyword>